<proteinExistence type="predicted"/>
<dbReference type="Proteomes" id="UP001357223">
    <property type="component" value="Chromosome"/>
</dbReference>
<dbReference type="InterPro" id="IPR020534">
    <property type="entry name" value="Uncharacterised_YqxA"/>
</dbReference>
<feature type="signal peptide" evidence="1">
    <location>
        <begin position="1"/>
        <end position="26"/>
    </location>
</feature>
<sequence length="115" mass="12695">MKMFMLKSMLIAALMFVSVLFGMQQANVGIQHMKGYSNDQFKGAFTLEESGDGELEASILGNDVSSHDLEQKKKELEEMKAFNFFSSLGKSLADALSHVTEKIIQLLTGLITGEK</sequence>
<dbReference type="EMBL" id="CP137640">
    <property type="protein sequence ID" value="WVX82662.1"/>
    <property type="molecule type" value="Genomic_DNA"/>
</dbReference>
<reference evidence="2 3" key="1">
    <citation type="submission" date="2023-10" db="EMBL/GenBank/DDBJ databases">
        <title>Niallia locisalis sp.nov. isolated from a salt pond sample.</title>
        <authorList>
            <person name="Li X.-J."/>
            <person name="Dong L."/>
        </authorList>
    </citation>
    <scope>NUCLEOTIDE SEQUENCE [LARGE SCALE GENOMIC DNA]</scope>
    <source>
        <strain evidence="2 3">DSM 29761</strain>
    </source>
</reference>
<evidence type="ECO:0000256" key="1">
    <source>
        <dbReference type="SAM" id="SignalP"/>
    </source>
</evidence>
<dbReference type="RefSeq" id="WP_338451559.1">
    <property type="nucleotide sequence ID" value="NZ_CP137640.1"/>
</dbReference>
<evidence type="ECO:0000313" key="2">
    <source>
        <dbReference type="EMBL" id="WVX82662.1"/>
    </source>
</evidence>
<keyword evidence="1" id="KW-0732">Signal</keyword>
<gene>
    <name evidence="2" type="ORF">R4Z09_06675</name>
</gene>
<name>A0ABZ2CH27_9BACI</name>
<feature type="chain" id="PRO_5045977727" evidence="1">
    <location>
        <begin position="27"/>
        <end position="115"/>
    </location>
</feature>
<accession>A0ABZ2CH27</accession>
<protein>
    <submittedName>
        <fullName evidence="2">YqxA family protein</fullName>
    </submittedName>
</protein>
<dbReference type="Pfam" id="PF12438">
    <property type="entry name" value="DUF3679"/>
    <property type="match status" value="1"/>
</dbReference>
<keyword evidence="3" id="KW-1185">Reference proteome</keyword>
<evidence type="ECO:0000313" key="3">
    <source>
        <dbReference type="Proteomes" id="UP001357223"/>
    </source>
</evidence>
<organism evidence="2 3">
    <name type="scientific">Niallia oryzisoli</name>
    <dbReference type="NCBI Taxonomy" id="1737571"/>
    <lineage>
        <taxon>Bacteria</taxon>
        <taxon>Bacillati</taxon>
        <taxon>Bacillota</taxon>
        <taxon>Bacilli</taxon>
        <taxon>Bacillales</taxon>
        <taxon>Bacillaceae</taxon>
        <taxon>Niallia</taxon>
    </lineage>
</organism>